<evidence type="ECO:0000313" key="4">
    <source>
        <dbReference type="EMBL" id="GHD63238.1"/>
    </source>
</evidence>
<evidence type="ECO:0000256" key="1">
    <source>
        <dbReference type="ARBA" id="ARBA00022801"/>
    </source>
</evidence>
<keyword evidence="1 4" id="KW-0378">Hydrolase</keyword>
<feature type="region of interest" description="Disordered" evidence="2">
    <location>
        <begin position="1"/>
        <end position="20"/>
    </location>
</feature>
<reference evidence="4" key="1">
    <citation type="journal article" date="2014" name="Int. J. Syst. Evol. Microbiol.">
        <title>Complete genome sequence of Corynebacterium casei LMG S-19264T (=DSM 44701T), isolated from a smear-ripened cheese.</title>
        <authorList>
            <consortium name="US DOE Joint Genome Institute (JGI-PGF)"/>
            <person name="Walter F."/>
            <person name="Albersmeier A."/>
            <person name="Kalinowski J."/>
            <person name="Ruckert C."/>
        </authorList>
    </citation>
    <scope>NUCLEOTIDE SEQUENCE</scope>
    <source>
        <strain evidence="4">KCTC 42651</strain>
    </source>
</reference>
<proteinExistence type="predicted"/>
<gene>
    <name evidence="4" type="ORF">GCM10017083_53200</name>
</gene>
<name>A0A918XX66_9PROT</name>
<dbReference type="SUPFAM" id="SSF56601">
    <property type="entry name" value="beta-lactamase/transpeptidase-like"/>
    <property type="match status" value="1"/>
</dbReference>
<dbReference type="EMBL" id="BMZS01000016">
    <property type="protein sequence ID" value="GHD63238.1"/>
    <property type="molecule type" value="Genomic_DNA"/>
</dbReference>
<evidence type="ECO:0000313" key="5">
    <source>
        <dbReference type="Proteomes" id="UP000630353"/>
    </source>
</evidence>
<dbReference type="Pfam" id="PF00144">
    <property type="entry name" value="Beta-lactamase"/>
    <property type="match status" value="1"/>
</dbReference>
<dbReference type="Proteomes" id="UP000630353">
    <property type="component" value="Unassembled WGS sequence"/>
</dbReference>
<dbReference type="InterPro" id="IPR012338">
    <property type="entry name" value="Beta-lactam/transpept-like"/>
</dbReference>
<accession>A0A918XX66</accession>
<comment type="caution">
    <text evidence="4">The sequence shown here is derived from an EMBL/GenBank/DDBJ whole genome shotgun (WGS) entry which is preliminary data.</text>
</comment>
<evidence type="ECO:0000256" key="2">
    <source>
        <dbReference type="SAM" id="MobiDB-lite"/>
    </source>
</evidence>
<dbReference type="GO" id="GO:0016787">
    <property type="term" value="F:hydrolase activity"/>
    <property type="evidence" value="ECO:0007669"/>
    <property type="project" value="UniProtKB-KW"/>
</dbReference>
<dbReference type="InterPro" id="IPR001466">
    <property type="entry name" value="Beta-lactam-related"/>
</dbReference>
<dbReference type="AlphaFoldDB" id="A0A918XX66"/>
<feature type="domain" description="Beta-lactamase-related" evidence="3">
    <location>
        <begin position="96"/>
        <end position="350"/>
    </location>
</feature>
<organism evidence="4 5">
    <name type="scientific">Thalassobaculum fulvum</name>
    <dbReference type="NCBI Taxonomy" id="1633335"/>
    <lineage>
        <taxon>Bacteria</taxon>
        <taxon>Pseudomonadati</taxon>
        <taxon>Pseudomonadota</taxon>
        <taxon>Alphaproteobacteria</taxon>
        <taxon>Rhodospirillales</taxon>
        <taxon>Thalassobaculaceae</taxon>
        <taxon>Thalassobaculum</taxon>
    </lineage>
</organism>
<sequence>MTDYVPGPGDAWERADPAAAGADPAGIQAAVDYAIAHESTMNRDIAAALAGGHFSEPPPLGDIIGPTAPRADPSGLIVRGGRIIAEWGPTDRADMTFSVTKSYLSIMAGLAVDDGLIPDVDRPVRELVDDGGFDAEQNRSITWKHLLTNTSEWEGTLFGKPDLIDRNRELSLPPGTPSKKGTHRDLQAPGAYWEYNDVRVNRLSLSLLRVWGKPLPKVLKDRVMDPIGASDTWSWNGYINSWVEVGGQPVCSVSGGAHWGGGLFISARDHARIGLLMQRRGQWGAKRILSEAWVDACTTPCPLNPSYGYLWWLNGDGVHCPSAPRTSVFAMGVGSNVIWFDPTLDLVAVLRWIDKPHLDGFAKRVVAALK</sequence>
<dbReference type="PANTHER" id="PTHR43283">
    <property type="entry name" value="BETA-LACTAMASE-RELATED"/>
    <property type="match status" value="1"/>
</dbReference>
<dbReference type="InterPro" id="IPR050789">
    <property type="entry name" value="Diverse_Enzym_Activities"/>
</dbReference>
<protein>
    <submittedName>
        <fullName evidence="4">Serine hydrolase</fullName>
    </submittedName>
</protein>
<evidence type="ECO:0000259" key="3">
    <source>
        <dbReference type="Pfam" id="PF00144"/>
    </source>
</evidence>
<dbReference type="RefSeq" id="WP_189995491.1">
    <property type="nucleotide sequence ID" value="NZ_BMZS01000016.1"/>
</dbReference>
<dbReference type="Gene3D" id="3.40.710.10">
    <property type="entry name" value="DD-peptidase/beta-lactamase superfamily"/>
    <property type="match status" value="1"/>
</dbReference>
<reference evidence="4" key="2">
    <citation type="submission" date="2020-09" db="EMBL/GenBank/DDBJ databases">
        <authorList>
            <person name="Sun Q."/>
            <person name="Kim S."/>
        </authorList>
    </citation>
    <scope>NUCLEOTIDE SEQUENCE</scope>
    <source>
        <strain evidence="4">KCTC 42651</strain>
    </source>
</reference>
<keyword evidence="5" id="KW-1185">Reference proteome</keyword>
<dbReference type="PANTHER" id="PTHR43283:SF11">
    <property type="entry name" value="BETA-LACTAMASE-RELATED DOMAIN-CONTAINING PROTEIN"/>
    <property type="match status" value="1"/>
</dbReference>